<organism evidence="1 2">
    <name type="scientific">Clathrus columnatus</name>
    <dbReference type="NCBI Taxonomy" id="1419009"/>
    <lineage>
        <taxon>Eukaryota</taxon>
        <taxon>Fungi</taxon>
        <taxon>Dikarya</taxon>
        <taxon>Basidiomycota</taxon>
        <taxon>Agaricomycotina</taxon>
        <taxon>Agaricomycetes</taxon>
        <taxon>Phallomycetidae</taxon>
        <taxon>Phallales</taxon>
        <taxon>Clathraceae</taxon>
        <taxon>Clathrus</taxon>
    </lineage>
</organism>
<comment type="caution">
    <text evidence="1">The sequence shown here is derived from an EMBL/GenBank/DDBJ whole genome shotgun (WGS) entry which is preliminary data.</text>
</comment>
<evidence type="ECO:0000313" key="2">
    <source>
        <dbReference type="Proteomes" id="UP001050691"/>
    </source>
</evidence>
<dbReference type="EMBL" id="BPWL01000012">
    <property type="protein sequence ID" value="GJJ16038.1"/>
    <property type="molecule type" value="Genomic_DNA"/>
</dbReference>
<accession>A0AAV5AR97</accession>
<name>A0AAV5AR97_9AGAM</name>
<gene>
    <name evidence="1" type="ORF">Clacol_010317</name>
</gene>
<protein>
    <submittedName>
        <fullName evidence="1">Uncharacterized protein</fullName>
    </submittedName>
</protein>
<evidence type="ECO:0000313" key="1">
    <source>
        <dbReference type="EMBL" id="GJJ16038.1"/>
    </source>
</evidence>
<sequence>MLEGLFLKEGGRICTLQLQAQADIIEPMFKNKSFPSLRRVLYYPSHGSVRGAVLGLLSLFSASDHLDALNCQSRFFSIDVLNQLEPVFTHISELTLHIDSTDILQSVLDMLHNNVELRSLTFITYMYNSTPTSRHQTILPGLQCLSIPNTSLLEYLQVPKLTTLNVGSRSLVTIDNPIHQKFDLSSIGYLQVGRWHGIQNILGLTEPIYPQSGFKDACDEINFMQEVNDIFHKNDICDPQPPSHFHLFFDIASSPTLCIQTLQEGFLSRFTGLLELCIGADIVSKEFCFKKILSQVPLLEKLIVPYGGSVTDFFHFFTRFCADPSLCPRLSYISYSTPYPFPTKELQNIAEDFGETLTTWVLLRQQTHGNVLKYITLRNCLPIPDNWLRELQKLGTTVVTVENIEGITKS</sequence>
<dbReference type="Proteomes" id="UP001050691">
    <property type="component" value="Unassembled WGS sequence"/>
</dbReference>
<proteinExistence type="predicted"/>
<keyword evidence="2" id="KW-1185">Reference proteome</keyword>
<reference evidence="1" key="1">
    <citation type="submission" date="2021-10" db="EMBL/GenBank/DDBJ databases">
        <title>De novo Genome Assembly of Clathrus columnatus (Basidiomycota, Fungi) Using Illumina and Nanopore Sequence Data.</title>
        <authorList>
            <person name="Ogiso-Tanaka E."/>
            <person name="Itagaki H."/>
            <person name="Hosoya T."/>
            <person name="Hosaka K."/>
        </authorList>
    </citation>
    <scope>NUCLEOTIDE SEQUENCE</scope>
    <source>
        <strain evidence="1">MO-923</strain>
    </source>
</reference>
<dbReference type="AlphaFoldDB" id="A0AAV5AR97"/>